<dbReference type="RefSeq" id="WP_077275800.1">
    <property type="nucleotide sequence ID" value="NZ_CP019609.1"/>
</dbReference>
<evidence type="ECO:0000313" key="4">
    <source>
        <dbReference type="Proteomes" id="UP000188246"/>
    </source>
</evidence>
<proteinExistence type="inferred from homology"/>
<dbReference type="InterPro" id="IPR006683">
    <property type="entry name" value="Thioestr_dom"/>
</dbReference>
<dbReference type="Pfam" id="PF03061">
    <property type="entry name" value="4HBT"/>
    <property type="match status" value="1"/>
</dbReference>
<comment type="similarity">
    <text evidence="1">Belongs to the thioesterase PaaI family.</text>
</comment>
<dbReference type="STRING" id="633807.BW732_05315"/>
<reference evidence="3 4" key="1">
    <citation type="journal article" date="2010" name="Int. J. Syst. Evol. Microbiol.">
        <title>Vagococcus penaei sp. nov., isolated from spoilage microbiota of cooked shrimp (Penaeus vannamei).</title>
        <authorList>
            <person name="Jaffres E."/>
            <person name="Prevost H."/>
            <person name="Rossero A."/>
            <person name="Joffraud J.J."/>
            <person name="Dousset X."/>
        </authorList>
    </citation>
    <scope>NUCLEOTIDE SEQUENCE [LARGE SCALE GENOMIC DNA]</scope>
    <source>
        <strain evidence="3 4">CD276</strain>
    </source>
</reference>
<dbReference type="EMBL" id="CP019609">
    <property type="protein sequence ID" value="AQP53715.1"/>
    <property type="molecule type" value="Genomic_DNA"/>
</dbReference>
<dbReference type="PANTHER" id="PTHR43240">
    <property type="entry name" value="1,4-DIHYDROXY-2-NAPHTHOYL-COA THIOESTERASE 1"/>
    <property type="match status" value="1"/>
</dbReference>
<dbReference type="InterPro" id="IPR029069">
    <property type="entry name" value="HotDog_dom_sf"/>
</dbReference>
<dbReference type="Proteomes" id="UP000188246">
    <property type="component" value="Chromosome"/>
</dbReference>
<protein>
    <submittedName>
        <fullName evidence="3">Uncharacterized protein</fullName>
    </submittedName>
</protein>
<evidence type="ECO:0000256" key="2">
    <source>
        <dbReference type="ARBA" id="ARBA00022801"/>
    </source>
</evidence>
<keyword evidence="4" id="KW-1185">Reference proteome</keyword>
<dbReference type="GO" id="GO:0005829">
    <property type="term" value="C:cytosol"/>
    <property type="evidence" value="ECO:0007669"/>
    <property type="project" value="TreeGrafter"/>
</dbReference>
<dbReference type="PANTHER" id="PTHR43240:SF5">
    <property type="entry name" value="1,4-DIHYDROXY-2-NAPHTHOYL-COA THIOESTERASE 1"/>
    <property type="match status" value="1"/>
</dbReference>
<dbReference type="AlphaFoldDB" id="A0A1Q2D625"/>
<dbReference type="GO" id="GO:0061522">
    <property type="term" value="F:1,4-dihydroxy-2-naphthoyl-CoA thioesterase activity"/>
    <property type="evidence" value="ECO:0007669"/>
    <property type="project" value="TreeGrafter"/>
</dbReference>
<evidence type="ECO:0000313" key="3">
    <source>
        <dbReference type="EMBL" id="AQP53715.1"/>
    </source>
</evidence>
<dbReference type="InterPro" id="IPR003736">
    <property type="entry name" value="PAAI_dom"/>
</dbReference>
<gene>
    <name evidence="3" type="ORF">BW732_05315</name>
</gene>
<evidence type="ECO:0000256" key="1">
    <source>
        <dbReference type="ARBA" id="ARBA00008324"/>
    </source>
</evidence>
<organism evidence="3 4">
    <name type="scientific">Vagococcus penaei</name>
    <dbReference type="NCBI Taxonomy" id="633807"/>
    <lineage>
        <taxon>Bacteria</taxon>
        <taxon>Bacillati</taxon>
        <taxon>Bacillota</taxon>
        <taxon>Bacilli</taxon>
        <taxon>Lactobacillales</taxon>
        <taxon>Enterococcaceae</taxon>
        <taxon>Vagococcus</taxon>
    </lineage>
</organism>
<sequence length="124" mass="13485">MSLLEHLAITTKSVTPEQVILTMPVTKQHQQPFGVLHGGLNAVLIETACSLGANQQLTEPNTHAVGVDLQVNHLKAVTSGIVTCIAKPNHIGRTLQVWEASIYNDRHELTSIGRCTLTRISTKK</sequence>
<dbReference type="Gene3D" id="3.10.129.10">
    <property type="entry name" value="Hotdog Thioesterase"/>
    <property type="match status" value="1"/>
</dbReference>
<dbReference type="SUPFAM" id="SSF54637">
    <property type="entry name" value="Thioesterase/thiol ester dehydrase-isomerase"/>
    <property type="match status" value="1"/>
</dbReference>
<keyword evidence="2" id="KW-0378">Hydrolase</keyword>
<dbReference type="NCBIfam" id="TIGR00369">
    <property type="entry name" value="unchar_dom_1"/>
    <property type="match status" value="1"/>
</dbReference>
<dbReference type="OrthoDB" id="9798208at2"/>
<accession>A0A1Q2D625</accession>
<dbReference type="KEGG" id="vpi:BW732_05315"/>
<name>A0A1Q2D625_9ENTE</name>
<dbReference type="CDD" id="cd03443">
    <property type="entry name" value="PaaI_thioesterase"/>
    <property type="match status" value="1"/>
</dbReference>